<protein>
    <submittedName>
        <fullName evidence="1">Uncharacterized protein</fullName>
    </submittedName>
</protein>
<reference evidence="1 2" key="1">
    <citation type="submission" date="2019-09" db="EMBL/GenBank/DDBJ databases">
        <title>Prevotella A2879 sp. nov., isolated from an abscess of a patient.</title>
        <authorList>
            <person name="Buhl M."/>
            <person name="Oberhettinger P."/>
        </authorList>
    </citation>
    <scope>NUCLEOTIDE SEQUENCE [LARGE SCALE GENOMIC DNA]</scope>
    <source>
        <strain evidence="1 2">A2879</strain>
    </source>
</reference>
<proteinExistence type="predicted"/>
<gene>
    <name evidence="1" type="ORF">F0475_10375</name>
</gene>
<name>A0A7C9LWE4_9BACT</name>
<evidence type="ECO:0000313" key="2">
    <source>
        <dbReference type="Proteomes" id="UP000482295"/>
    </source>
</evidence>
<accession>A0A7C9LWE4</accession>
<dbReference type="AlphaFoldDB" id="A0A7C9LWE4"/>
<comment type="caution">
    <text evidence="1">The sequence shown here is derived from an EMBL/GenBank/DDBJ whole genome shotgun (WGS) entry which is preliminary data.</text>
</comment>
<keyword evidence="2" id="KW-1185">Reference proteome</keyword>
<sequence>MFADKEGVSLMQGEALLDIRKRPSRLEKGVSFNSRIQLPLFPLTILSHPTNSIHAPLLSERGRG</sequence>
<evidence type="ECO:0000313" key="1">
    <source>
        <dbReference type="EMBL" id="MUL28695.1"/>
    </source>
</evidence>
<organism evidence="1 2">
    <name type="scientific">Prevotella vespertina</name>
    <dbReference type="NCBI Taxonomy" id="2608404"/>
    <lineage>
        <taxon>Bacteria</taxon>
        <taxon>Pseudomonadati</taxon>
        <taxon>Bacteroidota</taxon>
        <taxon>Bacteroidia</taxon>
        <taxon>Bacteroidales</taxon>
        <taxon>Prevotellaceae</taxon>
        <taxon>Prevotella</taxon>
    </lineage>
</organism>
<dbReference type="Proteomes" id="UP000482295">
    <property type="component" value="Unassembled WGS sequence"/>
</dbReference>
<dbReference type="EMBL" id="VVIQ01000013">
    <property type="protein sequence ID" value="MUL28695.1"/>
    <property type="molecule type" value="Genomic_DNA"/>
</dbReference>